<keyword evidence="1" id="KW-0472">Membrane</keyword>
<feature type="transmembrane region" description="Helical" evidence="1">
    <location>
        <begin position="83"/>
        <end position="102"/>
    </location>
</feature>
<dbReference type="EMBL" id="CP117811">
    <property type="protein sequence ID" value="WDE95721.1"/>
    <property type="molecule type" value="Genomic_DNA"/>
</dbReference>
<keyword evidence="1" id="KW-0812">Transmembrane</keyword>
<dbReference type="Gene3D" id="2.60.120.260">
    <property type="entry name" value="Galactose-binding domain-like"/>
    <property type="match status" value="1"/>
</dbReference>
<evidence type="ECO:0000313" key="3">
    <source>
        <dbReference type="Proteomes" id="UP001214250"/>
    </source>
</evidence>
<keyword evidence="1" id="KW-1133">Transmembrane helix</keyword>
<accession>A0ABY7VNM0</accession>
<dbReference type="InterPro" id="IPR012373">
    <property type="entry name" value="Ferrdict_sens_TM"/>
</dbReference>
<gene>
    <name evidence="2" type="ORF">PQO03_08330</name>
</gene>
<sequence length="532" mass="60670">MKPEELFDAYLRQELDETQMENLLHQLQENENLKKDFFAYIDETSCMIQCATDLQHEQFLPKKDEFNKLKSIRKEPVQKIRKVNFALLSSIAAIFIFALVFFNQTSSNNEILTYRITEANAENFTLSALSTEQSITLNSDEYLSLINASGSRIRLIGPVQAQFIHDKNIALKSGRISVSLSDEDKGFLLSNPIKNIYDIGTAFGAHLNEKNLDLHVFQGLVEFGKKNKILVKEKESYSYSQQNGFSSIAHLSKQVFYSKLNKLPELKFKVLAGEDYYLKLNDQVNELEGSITIVNYNPNNPRVMLQIFADDEFIQGVQFTKSQREISINLKDLADTALLRFNLKGSNNDIPTLFADVSFPQHQAKQILLATKELISDNAQWSYYKAEAAPVPNWKRSASAPALWKKSPASFAYSDKATTEISEDNHPLHLRHDFDLDTLPAKHAKLILSMRVDDGVIIYLNGQEVQRLYLPLGALSQQSRANYRTKSEAKFTTFIIPTEHLQEGQNILSASVYQYEKKSSDMFFNARLLLLE</sequence>
<evidence type="ECO:0008006" key="4">
    <source>
        <dbReference type="Google" id="ProtNLM"/>
    </source>
</evidence>
<proteinExistence type="predicted"/>
<dbReference type="PANTHER" id="PTHR30273">
    <property type="entry name" value="PERIPLASMIC SIGNAL SENSOR AND SIGMA FACTOR ACTIVATOR FECR-RELATED"/>
    <property type="match status" value="1"/>
</dbReference>
<dbReference type="PANTHER" id="PTHR30273:SF2">
    <property type="entry name" value="PROTEIN FECR"/>
    <property type="match status" value="1"/>
</dbReference>
<dbReference type="Proteomes" id="UP001214250">
    <property type="component" value="Chromosome 1"/>
</dbReference>
<evidence type="ECO:0000256" key="1">
    <source>
        <dbReference type="SAM" id="Phobius"/>
    </source>
</evidence>
<evidence type="ECO:0000313" key="2">
    <source>
        <dbReference type="EMBL" id="WDE95721.1"/>
    </source>
</evidence>
<protein>
    <recommendedName>
        <fullName evidence="4">FecR protein domain-containing protein</fullName>
    </recommendedName>
</protein>
<name>A0ABY7VNM0_9BACT</name>
<organism evidence="2 3">
    <name type="scientific">Lentisphaera profundi</name>
    <dbReference type="NCBI Taxonomy" id="1658616"/>
    <lineage>
        <taxon>Bacteria</taxon>
        <taxon>Pseudomonadati</taxon>
        <taxon>Lentisphaerota</taxon>
        <taxon>Lentisphaeria</taxon>
        <taxon>Lentisphaerales</taxon>
        <taxon>Lentisphaeraceae</taxon>
        <taxon>Lentisphaera</taxon>
    </lineage>
</organism>
<keyword evidence="3" id="KW-1185">Reference proteome</keyword>
<reference evidence="2 3" key="1">
    <citation type="submission" date="2023-02" db="EMBL/GenBank/DDBJ databases">
        <title>Genome sequence of Lentisphaera profundi SAORIC-696.</title>
        <authorList>
            <person name="Kim e."/>
            <person name="Cho J.-C."/>
            <person name="Choi A."/>
            <person name="Kang I."/>
        </authorList>
    </citation>
    <scope>NUCLEOTIDE SEQUENCE [LARGE SCALE GENOMIC DNA]</scope>
    <source>
        <strain evidence="2 3">SAORIC-696</strain>
    </source>
</reference>
<dbReference type="RefSeq" id="WP_274149449.1">
    <property type="nucleotide sequence ID" value="NZ_CP117811.1"/>
</dbReference>